<dbReference type="AlphaFoldDB" id="A0AAV2BH20"/>
<organism evidence="1 2">
    <name type="scientific">Larinioides sclopetarius</name>
    <dbReference type="NCBI Taxonomy" id="280406"/>
    <lineage>
        <taxon>Eukaryota</taxon>
        <taxon>Metazoa</taxon>
        <taxon>Ecdysozoa</taxon>
        <taxon>Arthropoda</taxon>
        <taxon>Chelicerata</taxon>
        <taxon>Arachnida</taxon>
        <taxon>Araneae</taxon>
        <taxon>Araneomorphae</taxon>
        <taxon>Entelegynae</taxon>
        <taxon>Araneoidea</taxon>
        <taxon>Araneidae</taxon>
        <taxon>Larinioides</taxon>
    </lineage>
</organism>
<sequence length="40" mass="5079">MEKIRWKRRERIAENHNSSFSYDRDAFIRKEKSTYIKKFI</sequence>
<evidence type="ECO:0000313" key="1">
    <source>
        <dbReference type="EMBL" id="CAL1295531.1"/>
    </source>
</evidence>
<dbReference type="EMBL" id="CAXIEN010000372">
    <property type="protein sequence ID" value="CAL1295531.1"/>
    <property type="molecule type" value="Genomic_DNA"/>
</dbReference>
<protein>
    <recommendedName>
        <fullName evidence="3">Ycf1</fullName>
    </recommendedName>
</protein>
<evidence type="ECO:0000313" key="2">
    <source>
        <dbReference type="Proteomes" id="UP001497382"/>
    </source>
</evidence>
<gene>
    <name evidence="1" type="ORF">LARSCL_LOCUS19315</name>
</gene>
<name>A0AAV2BH20_9ARAC</name>
<dbReference type="Proteomes" id="UP001497382">
    <property type="component" value="Unassembled WGS sequence"/>
</dbReference>
<accession>A0AAV2BH20</accession>
<keyword evidence="2" id="KW-1185">Reference proteome</keyword>
<evidence type="ECO:0008006" key="3">
    <source>
        <dbReference type="Google" id="ProtNLM"/>
    </source>
</evidence>
<proteinExistence type="predicted"/>
<reference evidence="1 2" key="1">
    <citation type="submission" date="2024-04" db="EMBL/GenBank/DDBJ databases">
        <authorList>
            <person name="Rising A."/>
            <person name="Reimegard J."/>
            <person name="Sonavane S."/>
            <person name="Akerstrom W."/>
            <person name="Nylinder S."/>
            <person name="Hedman E."/>
            <person name="Kallberg Y."/>
        </authorList>
    </citation>
    <scope>NUCLEOTIDE SEQUENCE [LARGE SCALE GENOMIC DNA]</scope>
</reference>
<comment type="caution">
    <text evidence="1">The sequence shown here is derived from an EMBL/GenBank/DDBJ whole genome shotgun (WGS) entry which is preliminary data.</text>
</comment>